<dbReference type="Gene3D" id="1.10.10.1210">
    <property type="entry name" value="MAGE homology domain, winged helix WH2 motif"/>
    <property type="match status" value="1"/>
</dbReference>
<dbReference type="OrthoDB" id="205198at2759"/>
<evidence type="ECO:0000313" key="3">
    <source>
        <dbReference type="EMBL" id="KAG6924463.1"/>
    </source>
</evidence>
<gene>
    <name evidence="3" type="primary">NSMCE3</name>
    <name evidence="3" type="ORF">G0U57_017314</name>
</gene>
<dbReference type="PROSITE" id="PS50838">
    <property type="entry name" value="MAGE"/>
    <property type="match status" value="1"/>
</dbReference>
<evidence type="ECO:0000259" key="2">
    <source>
        <dbReference type="PROSITE" id="PS50838"/>
    </source>
</evidence>
<dbReference type="GO" id="GO:0005634">
    <property type="term" value="C:nucleus"/>
    <property type="evidence" value="ECO:0007669"/>
    <property type="project" value="TreeGrafter"/>
</dbReference>
<dbReference type="InterPro" id="IPR002190">
    <property type="entry name" value="MHD_dom"/>
</dbReference>
<dbReference type="PANTHER" id="PTHR11736">
    <property type="entry name" value="MELANOMA-ASSOCIATED ANTIGEN MAGE ANTIGEN"/>
    <property type="match status" value="1"/>
</dbReference>
<dbReference type="InterPro" id="IPR041898">
    <property type="entry name" value="MAGE_WH1"/>
</dbReference>
<dbReference type="SMART" id="SM01373">
    <property type="entry name" value="MAGE"/>
    <property type="match status" value="1"/>
</dbReference>
<dbReference type="InterPro" id="IPR041899">
    <property type="entry name" value="MAGE_WH2"/>
</dbReference>
<organism evidence="3 4">
    <name type="scientific">Chelydra serpentina</name>
    <name type="common">Snapping turtle</name>
    <name type="synonym">Testudo serpentina</name>
    <dbReference type="NCBI Taxonomy" id="8475"/>
    <lineage>
        <taxon>Eukaryota</taxon>
        <taxon>Metazoa</taxon>
        <taxon>Chordata</taxon>
        <taxon>Craniata</taxon>
        <taxon>Vertebrata</taxon>
        <taxon>Euteleostomi</taxon>
        <taxon>Archelosauria</taxon>
        <taxon>Testudinata</taxon>
        <taxon>Testudines</taxon>
        <taxon>Cryptodira</taxon>
        <taxon>Durocryptodira</taxon>
        <taxon>Americhelydia</taxon>
        <taxon>Chelydroidea</taxon>
        <taxon>Chelydridae</taxon>
        <taxon>Chelydra</taxon>
    </lineage>
</organism>
<dbReference type="Gene3D" id="1.10.10.1200">
    <property type="entry name" value="MAGE homology domain, winged helix WH1 motif"/>
    <property type="match status" value="1"/>
</dbReference>
<keyword evidence="4" id="KW-1185">Reference proteome</keyword>
<dbReference type="Proteomes" id="UP000765507">
    <property type="component" value="Unassembled WGS sequence"/>
</dbReference>
<accession>A0A8T1S7C9</accession>
<evidence type="ECO:0000256" key="1">
    <source>
        <dbReference type="SAM" id="MobiDB-lite"/>
    </source>
</evidence>
<dbReference type="FunFam" id="1.10.10.1210:FF:000001">
    <property type="entry name" value="melanoma-associated antigen D1"/>
    <property type="match status" value="1"/>
</dbReference>
<name>A0A8T1S7C9_CHESE</name>
<dbReference type="InterPro" id="IPR037445">
    <property type="entry name" value="MAGE"/>
</dbReference>
<dbReference type="AlphaFoldDB" id="A0A8T1S7C9"/>
<feature type="domain" description="MAGE" evidence="2">
    <location>
        <begin position="135"/>
        <end position="334"/>
    </location>
</feature>
<feature type="region of interest" description="Disordered" evidence="1">
    <location>
        <begin position="1"/>
        <end position="79"/>
    </location>
</feature>
<reference evidence="3 4" key="1">
    <citation type="journal article" date="2020" name="G3 (Bethesda)">
        <title>Draft Genome of the Common Snapping Turtle, Chelydra serpentina, a Model for Phenotypic Plasticity in Reptiles.</title>
        <authorList>
            <person name="Das D."/>
            <person name="Singh S.K."/>
            <person name="Bierstedt J."/>
            <person name="Erickson A."/>
            <person name="Galli G.L.J."/>
            <person name="Crossley D.A. 2nd"/>
            <person name="Rhen T."/>
        </authorList>
    </citation>
    <scope>NUCLEOTIDE SEQUENCE [LARGE SCALE GENOMIC DNA]</scope>
    <source>
        <strain evidence="3">KW</strain>
    </source>
</reference>
<protein>
    <submittedName>
        <fullName evidence="3">NSE3 -like protein, SMC5-SMC6 complex component</fullName>
    </submittedName>
</protein>
<dbReference type="EMBL" id="JAHGAV010000593">
    <property type="protein sequence ID" value="KAG6924463.1"/>
    <property type="molecule type" value="Genomic_DNA"/>
</dbReference>
<evidence type="ECO:0000313" key="4">
    <source>
        <dbReference type="Proteomes" id="UP000765507"/>
    </source>
</evidence>
<proteinExistence type="predicted"/>
<dbReference type="Pfam" id="PF01454">
    <property type="entry name" value="MAGE"/>
    <property type="match status" value="1"/>
</dbReference>
<sequence length="366" mass="40262">PRHACAKGVVGPRGKRREARVRQACGAAPGERGPGGRRGGPRGERAPTGLPPRLGPGGAARWLPRPWEPGSGGARGRAAATPGLTSRLAAMAQRRRSKGPGPSQGEDMAAEEDWALTQSASQVQRNLERLLPAQVDQKVSELVQYLLVKDQKKIPIKRADILKNVIKDYKGVYSEIIKRAGRTLQQVFGLQVMEIDAKHHIYILVSNLPRLEGENLKQDDCTAKLGLLMVILSFLFMKGNAAKESAVWEMLRRLRVDPGVRHEVFGDVKKLVTEEFVRQKYLEYNRIPHTDPPEFEFQWGARAAKETSKMQILRFVAKIQSKDPKAWSTQYNEAAAEEAAAGGLSQDTSTPGGTGGASQGARRRNR</sequence>
<feature type="region of interest" description="Disordered" evidence="1">
    <location>
        <begin position="327"/>
        <end position="366"/>
    </location>
</feature>
<feature type="non-terminal residue" evidence="3">
    <location>
        <position position="366"/>
    </location>
</feature>
<dbReference type="PANTHER" id="PTHR11736:SF14">
    <property type="entry name" value="NSE3 HOMOLOG, SMC5-SMC6 COMPLEX COMPONENT"/>
    <property type="match status" value="1"/>
</dbReference>
<comment type="caution">
    <text evidence="3">The sequence shown here is derived from an EMBL/GenBank/DDBJ whole genome shotgun (WGS) entry which is preliminary data.</text>
</comment>